<dbReference type="Proteomes" id="UP000027120">
    <property type="component" value="Unassembled WGS sequence"/>
</dbReference>
<accession>A0A067H9L2</accession>
<sequence>WVDSILEALREHGHF</sequence>
<feature type="non-terminal residue" evidence="1">
    <location>
        <position position="1"/>
    </location>
</feature>
<evidence type="ECO:0000313" key="2">
    <source>
        <dbReference type="Proteomes" id="UP000027120"/>
    </source>
</evidence>
<dbReference type="EMBL" id="KK784874">
    <property type="protein sequence ID" value="KDO84296.1"/>
    <property type="molecule type" value="Genomic_DNA"/>
</dbReference>
<name>A0A067H9L2_CITSI</name>
<dbReference type="EMBL" id="KK784874">
    <property type="protein sequence ID" value="KDO84295.1"/>
    <property type="molecule type" value="Genomic_DNA"/>
</dbReference>
<gene>
    <name evidence="1" type="ORF">CISIN_1g0221281mg</name>
</gene>
<keyword evidence="2" id="KW-1185">Reference proteome</keyword>
<dbReference type="EMBL" id="KK784874">
    <property type="protein sequence ID" value="KDO84293.1"/>
    <property type="molecule type" value="Genomic_DNA"/>
</dbReference>
<protein>
    <submittedName>
        <fullName evidence="1">Uncharacterized protein</fullName>
    </submittedName>
</protein>
<proteinExistence type="predicted"/>
<reference evidence="1 2" key="1">
    <citation type="submission" date="2014-04" db="EMBL/GenBank/DDBJ databases">
        <authorList>
            <consortium name="International Citrus Genome Consortium"/>
            <person name="Gmitter F."/>
            <person name="Chen C."/>
            <person name="Farmerie W."/>
            <person name="Harkins T."/>
            <person name="Desany B."/>
            <person name="Mohiuddin M."/>
            <person name="Kodira C."/>
            <person name="Borodovsky M."/>
            <person name="Lomsadze A."/>
            <person name="Burns P."/>
            <person name="Jenkins J."/>
            <person name="Prochnik S."/>
            <person name="Shu S."/>
            <person name="Chapman J."/>
            <person name="Pitluck S."/>
            <person name="Schmutz J."/>
            <person name="Rokhsar D."/>
        </authorList>
    </citation>
    <scope>NUCLEOTIDE SEQUENCE</scope>
</reference>
<evidence type="ECO:0000313" key="1">
    <source>
        <dbReference type="EMBL" id="KDO84296.1"/>
    </source>
</evidence>
<organism evidence="1 2">
    <name type="scientific">Citrus sinensis</name>
    <name type="common">Sweet orange</name>
    <name type="synonym">Citrus aurantium var. sinensis</name>
    <dbReference type="NCBI Taxonomy" id="2711"/>
    <lineage>
        <taxon>Eukaryota</taxon>
        <taxon>Viridiplantae</taxon>
        <taxon>Streptophyta</taxon>
        <taxon>Embryophyta</taxon>
        <taxon>Tracheophyta</taxon>
        <taxon>Spermatophyta</taxon>
        <taxon>Magnoliopsida</taxon>
        <taxon>eudicotyledons</taxon>
        <taxon>Gunneridae</taxon>
        <taxon>Pentapetalae</taxon>
        <taxon>rosids</taxon>
        <taxon>malvids</taxon>
        <taxon>Sapindales</taxon>
        <taxon>Rutaceae</taxon>
        <taxon>Aurantioideae</taxon>
        <taxon>Citrus</taxon>
    </lineage>
</organism>
<dbReference type="EMBL" id="KK784874">
    <property type="protein sequence ID" value="KDO84294.1"/>
    <property type="molecule type" value="Genomic_DNA"/>
</dbReference>